<protein>
    <submittedName>
        <fullName evidence="2">Uncharacterized protein</fullName>
    </submittedName>
</protein>
<feature type="transmembrane region" description="Helical" evidence="1">
    <location>
        <begin position="12"/>
        <end position="31"/>
    </location>
</feature>
<reference evidence="2 3" key="1">
    <citation type="submission" date="2017-04" db="EMBL/GenBank/DDBJ databases">
        <authorList>
            <person name="Afonso C.L."/>
            <person name="Miller P.J."/>
            <person name="Scott M.A."/>
            <person name="Spackman E."/>
            <person name="Goraichik I."/>
            <person name="Dimitrov K.M."/>
            <person name="Suarez D.L."/>
            <person name="Swayne D.E."/>
        </authorList>
    </citation>
    <scope>NUCLEOTIDE SEQUENCE [LARGE SCALE GENOMIC DNA]</scope>
    <source>
        <strain evidence="2 3">DSM 22418</strain>
    </source>
</reference>
<keyword evidence="1" id="KW-0472">Membrane</keyword>
<dbReference type="Proteomes" id="UP000192980">
    <property type="component" value="Unassembled WGS sequence"/>
</dbReference>
<organism evidence="2 3">
    <name type="scientific">Sphingobacterium psychroaquaticum</name>
    <dbReference type="NCBI Taxonomy" id="561061"/>
    <lineage>
        <taxon>Bacteria</taxon>
        <taxon>Pseudomonadati</taxon>
        <taxon>Bacteroidota</taxon>
        <taxon>Sphingobacteriia</taxon>
        <taxon>Sphingobacteriales</taxon>
        <taxon>Sphingobacteriaceae</taxon>
        <taxon>Sphingobacterium</taxon>
    </lineage>
</organism>
<keyword evidence="1" id="KW-0812">Transmembrane</keyword>
<keyword evidence="3" id="KW-1185">Reference proteome</keyword>
<proteinExistence type="predicted"/>
<dbReference type="STRING" id="561061.SAMN05660862_0374"/>
<evidence type="ECO:0000313" key="3">
    <source>
        <dbReference type="Proteomes" id="UP000192980"/>
    </source>
</evidence>
<gene>
    <name evidence="2" type="ORF">SAMN05660862_0374</name>
</gene>
<keyword evidence="1" id="KW-1133">Transmembrane helix</keyword>
<sequence length="58" mass="7117">MYLLTNSFFGNIINLYLNFLIFFDFIVRLICKFDLRFRVLPLFMNDQSQKLNNYSRLL</sequence>
<dbReference type="AlphaFoldDB" id="A0A1X7I1V3"/>
<evidence type="ECO:0000256" key="1">
    <source>
        <dbReference type="SAM" id="Phobius"/>
    </source>
</evidence>
<dbReference type="EMBL" id="FXAU01000001">
    <property type="protein sequence ID" value="SMG08344.1"/>
    <property type="molecule type" value="Genomic_DNA"/>
</dbReference>
<evidence type="ECO:0000313" key="2">
    <source>
        <dbReference type="EMBL" id="SMG08344.1"/>
    </source>
</evidence>
<name>A0A1X7I1V3_9SPHI</name>
<accession>A0A1X7I1V3</accession>